<evidence type="ECO:0000256" key="1">
    <source>
        <dbReference type="ARBA" id="ARBA00010884"/>
    </source>
</evidence>
<comment type="caution">
    <text evidence="3">The sequence shown here is derived from an EMBL/GenBank/DDBJ whole genome shotgun (WGS) entry which is preliminary data.</text>
</comment>
<dbReference type="Gene3D" id="3.40.50.1820">
    <property type="entry name" value="alpha/beta hydrolase"/>
    <property type="match status" value="1"/>
</dbReference>
<dbReference type="Pfam" id="PF12146">
    <property type="entry name" value="Hydrolase_4"/>
    <property type="match status" value="1"/>
</dbReference>
<dbReference type="PANTHER" id="PTHR10794:SF63">
    <property type="entry name" value="ALPHA_BETA HYDROLASE 1, ISOFORM A"/>
    <property type="match status" value="1"/>
</dbReference>
<dbReference type="InterPro" id="IPR050960">
    <property type="entry name" value="AB_hydrolase_4_sf"/>
</dbReference>
<dbReference type="AlphaFoldDB" id="A0A937IFT8"/>
<dbReference type="GO" id="GO:0034338">
    <property type="term" value="F:short-chain carboxylesterase activity"/>
    <property type="evidence" value="ECO:0007669"/>
    <property type="project" value="TreeGrafter"/>
</dbReference>
<proteinExistence type="inferred from homology"/>
<evidence type="ECO:0000313" key="4">
    <source>
        <dbReference type="Proteomes" id="UP000704935"/>
    </source>
</evidence>
<accession>A0A937IFT8</accession>
<dbReference type="PANTHER" id="PTHR10794">
    <property type="entry name" value="ABHYDROLASE DOMAIN-CONTAINING PROTEIN"/>
    <property type="match status" value="1"/>
</dbReference>
<dbReference type="SUPFAM" id="SSF53474">
    <property type="entry name" value="alpha/beta-Hydrolases"/>
    <property type="match status" value="1"/>
</dbReference>
<feature type="domain" description="Serine aminopeptidase S33" evidence="2">
    <location>
        <begin position="77"/>
        <end position="292"/>
    </location>
</feature>
<dbReference type="GO" id="GO:0047372">
    <property type="term" value="F:monoacylglycerol lipase activity"/>
    <property type="evidence" value="ECO:0007669"/>
    <property type="project" value="TreeGrafter"/>
</dbReference>
<gene>
    <name evidence="3" type="ORF">ISQ61_01045</name>
</gene>
<dbReference type="InterPro" id="IPR022742">
    <property type="entry name" value="Hydrolase_4"/>
</dbReference>
<comment type="similarity">
    <text evidence="1">Belongs to the AB hydrolase superfamily. AB hydrolase 4 family.</text>
</comment>
<sequence length="329" mass="38522">MSLQLWKMTLNSSYKKYKDFKPPFPFTNAFLATLLSKLRIRLHNKVVKKVTKNTIKEIFTCRNGIRLSIHKNLQTESNKTIFLIPGYLSHQDTSYMQSSLVYFYNHGWNVIRINPVDHGDTLPLNKEIFNALQHTLVAECIENYLNDRHTNALMGFSFGGNYAIRIGTLEIAKKIKQIIAICPMVDHEKSIAAMQSPFFKWYYKRKWQKSFKYKEDKWPEYDFSELYQIKDFRAITAKLLPSMLPEFTNIDDYFAAYKITNNVVDELQARTTIIASKDDEVVPSTTFQHLAENDNFRILFTEYGGHNGFIENYKFEDFSIKIAFEEAIS</sequence>
<organism evidence="3 4">
    <name type="scientific">SAR86 cluster bacterium</name>
    <dbReference type="NCBI Taxonomy" id="2030880"/>
    <lineage>
        <taxon>Bacteria</taxon>
        <taxon>Pseudomonadati</taxon>
        <taxon>Pseudomonadota</taxon>
        <taxon>Gammaproteobacteria</taxon>
        <taxon>SAR86 cluster</taxon>
    </lineage>
</organism>
<evidence type="ECO:0000259" key="2">
    <source>
        <dbReference type="Pfam" id="PF12146"/>
    </source>
</evidence>
<name>A0A937IFT8_9GAMM</name>
<dbReference type="Proteomes" id="UP000704935">
    <property type="component" value="Unassembled WGS sequence"/>
</dbReference>
<protein>
    <submittedName>
        <fullName evidence="3">Alpha/beta hydrolase</fullName>
    </submittedName>
</protein>
<evidence type="ECO:0000313" key="3">
    <source>
        <dbReference type="EMBL" id="MBL6819814.1"/>
    </source>
</evidence>
<dbReference type="InterPro" id="IPR029058">
    <property type="entry name" value="AB_hydrolase_fold"/>
</dbReference>
<reference evidence="3" key="1">
    <citation type="submission" date="2020-10" db="EMBL/GenBank/DDBJ databases">
        <title>Microbiome of the Black Sea water column analyzed by genome centric metagenomics.</title>
        <authorList>
            <person name="Cabello-Yeves P.J."/>
            <person name="Callieri C."/>
            <person name="Picazo A."/>
            <person name="Mehrshad M."/>
            <person name="Haro-Moreno J.M."/>
            <person name="Roda-Garcia J."/>
            <person name="Dzembekova N."/>
            <person name="Slabakova V."/>
            <person name="Slabakova N."/>
            <person name="Moncheva S."/>
            <person name="Rodriguez-Valera F."/>
        </authorList>
    </citation>
    <scope>NUCLEOTIDE SEQUENCE</scope>
    <source>
        <strain evidence="3">BS307-5m-G47</strain>
    </source>
</reference>
<dbReference type="EMBL" id="JADHQA010000002">
    <property type="protein sequence ID" value="MBL6819814.1"/>
    <property type="molecule type" value="Genomic_DNA"/>
</dbReference>
<keyword evidence="3" id="KW-0378">Hydrolase</keyword>